<comment type="caution">
    <text evidence="4">The sequence shown here is derived from an EMBL/GenBank/DDBJ whole genome shotgun (WGS) entry which is preliminary data.</text>
</comment>
<dbReference type="NCBIfam" id="TIGR00756">
    <property type="entry name" value="PPR"/>
    <property type="match status" value="1"/>
</dbReference>
<keyword evidence="3" id="KW-0812">Transmembrane</keyword>
<keyword evidence="1" id="KW-0677">Repeat</keyword>
<gene>
    <name evidence="4" type="ORF">T459_12255</name>
</gene>
<evidence type="ECO:0000256" key="3">
    <source>
        <dbReference type="SAM" id="Phobius"/>
    </source>
</evidence>
<name>A0A2G2ZP92_CAPAN</name>
<feature type="transmembrane region" description="Helical" evidence="3">
    <location>
        <begin position="36"/>
        <end position="59"/>
    </location>
</feature>
<dbReference type="GO" id="GO:0009451">
    <property type="term" value="P:RNA modification"/>
    <property type="evidence" value="ECO:0007669"/>
    <property type="project" value="InterPro"/>
</dbReference>
<dbReference type="STRING" id="4072.A0A2G2ZP92"/>
<dbReference type="EMBL" id="AYRZ02000004">
    <property type="protein sequence ID" value="PHT83812.1"/>
    <property type="molecule type" value="Genomic_DNA"/>
</dbReference>
<evidence type="ECO:0000256" key="1">
    <source>
        <dbReference type="ARBA" id="ARBA00022737"/>
    </source>
</evidence>
<organism evidence="4 5">
    <name type="scientific">Capsicum annuum</name>
    <name type="common">Capsicum pepper</name>
    <dbReference type="NCBI Taxonomy" id="4072"/>
    <lineage>
        <taxon>Eukaryota</taxon>
        <taxon>Viridiplantae</taxon>
        <taxon>Streptophyta</taxon>
        <taxon>Embryophyta</taxon>
        <taxon>Tracheophyta</taxon>
        <taxon>Spermatophyta</taxon>
        <taxon>Magnoliopsida</taxon>
        <taxon>eudicotyledons</taxon>
        <taxon>Gunneridae</taxon>
        <taxon>Pentapetalae</taxon>
        <taxon>asterids</taxon>
        <taxon>lamiids</taxon>
        <taxon>Solanales</taxon>
        <taxon>Solanaceae</taxon>
        <taxon>Solanoideae</taxon>
        <taxon>Capsiceae</taxon>
        <taxon>Capsicum</taxon>
    </lineage>
</organism>
<feature type="transmembrane region" description="Helical" evidence="3">
    <location>
        <begin position="71"/>
        <end position="92"/>
    </location>
</feature>
<sequence>MFVNCQLVTFLISIYAKCGAVYYARLMLDRIGERNMWTWSAMILGLAQHGFATQALELFWKMKDCSVKPNYLSFLSVLYACIWMVKEGHYLLQEMESFYRIKLMVENYGAMVDNLSHASRLEKAYKFIVHIPIEPDAFIWRTLLSAFHIHDISDYTGVREEVRRRLLRMESKRSGNLFMVANKYAGNGLWEKATKLKRAHIDAMRFRKSSSAIGFSKSSEGGAIKMAWDMNVGWSS</sequence>
<keyword evidence="5" id="KW-1185">Reference proteome</keyword>
<protein>
    <submittedName>
        <fullName evidence="4">Pentatricopeptide repeat-containing protein</fullName>
    </submittedName>
</protein>
<evidence type="ECO:0000313" key="5">
    <source>
        <dbReference type="Proteomes" id="UP000222542"/>
    </source>
</evidence>
<reference evidence="4 5" key="2">
    <citation type="journal article" date="2017" name="Genome Biol.">
        <title>New reference genome sequences of hot pepper reveal the massive evolution of plant disease-resistance genes by retroduplication.</title>
        <authorList>
            <person name="Kim S."/>
            <person name="Park J."/>
            <person name="Yeom S.I."/>
            <person name="Kim Y.M."/>
            <person name="Seo E."/>
            <person name="Kim K.T."/>
            <person name="Kim M.S."/>
            <person name="Lee J.M."/>
            <person name="Cheong K."/>
            <person name="Shin H.S."/>
            <person name="Kim S.B."/>
            <person name="Han K."/>
            <person name="Lee J."/>
            <person name="Park M."/>
            <person name="Lee H.A."/>
            <person name="Lee H.Y."/>
            <person name="Lee Y."/>
            <person name="Oh S."/>
            <person name="Lee J.H."/>
            <person name="Choi E."/>
            <person name="Choi E."/>
            <person name="Lee S.E."/>
            <person name="Jeon J."/>
            <person name="Kim H."/>
            <person name="Choi G."/>
            <person name="Song H."/>
            <person name="Lee J."/>
            <person name="Lee S.C."/>
            <person name="Kwon J.K."/>
            <person name="Lee H.Y."/>
            <person name="Koo N."/>
            <person name="Hong Y."/>
            <person name="Kim R.W."/>
            <person name="Kang W.H."/>
            <person name="Huh J.H."/>
            <person name="Kang B.C."/>
            <person name="Yang T.J."/>
            <person name="Lee Y.H."/>
            <person name="Bennetzen J.L."/>
            <person name="Choi D."/>
        </authorList>
    </citation>
    <scope>NUCLEOTIDE SEQUENCE [LARGE SCALE GENOMIC DNA]</scope>
    <source>
        <strain evidence="5">cv. CM334</strain>
    </source>
</reference>
<accession>A0A2G2ZP92</accession>
<dbReference type="Gene3D" id="1.25.40.10">
    <property type="entry name" value="Tetratricopeptide repeat domain"/>
    <property type="match status" value="2"/>
</dbReference>
<proteinExistence type="predicted"/>
<dbReference type="GO" id="GO:0003723">
    <property type="term" value="F:RNA binding"/>
    <property type="evidence" value="ECO:0007669"/>
    <property type="project" value="InterPro"/>
</dbReference>
<dbReference type="Pfam" id="PF01535">
    <property type="entry name" value="PPR"/>
    <property type="match status" value="1"/>
</dbReference>
<evidence type="ECO:0000313" key="4">
    <source>
        <dbReference type="EMBL" id="PHT83812.1"/>
    </source>
</evidence>
<dbReference type="PANTHER" id="PTHR47926">
    <property type="entry name" value="PENTATRICOPEPTIDE REPEAT-CONTAINING PROTEIN"/>
    <property type="match status" value="1"/>
</dbReference>
<keyword evidence="3" id="KW-0472">Membrane</keyword>
<dbReference type="PROSITE" id="PS51375">
    <property type="entry name" value="PPR"/>
    <property type="match status" value="1"/>
</dbReference>
<feature type="transmembrane region" description="Helical" evidence="3">
    <location>
        <begin position="6"/>
        <end position="24"/>
    </location>
</feature>
<dbReference type="InterPro" id="IPR046960">
    <property type="entry name" value="PPR_At4g14850-like_plant"/>
</dbReference>
<dbReference type="InterPro" id="IPR002885">
    <property type="entry name" value="PPR_rpt"/>
</dbReference>
<dbReference type="AlphaFoldDB" id="A0A2G2ZP92"/>
<reference evidence="4 5" key="1">
    <citation type="journal article" date="2014" name="Nat. Genet.">
        <title>Genome sequence of the hot pepper provides insights into the evolution of pungency in Capsicum species.</title>
        <authorList>
            <person name="Kim S."/>
            <person name="Park M."/>
            <person name="Yeom S.I."/>
            <person name="Kim Y.M."/>
            <person name="Lee J.M."/>
            <person name="Lee H.A."/>
            <person name="Seo E."/>
            <person name="Choi J."/>
            <person name="Cheong K."/>
            <person name="Kim K.T."/>
            <person name="Jung K."/>
            <person name="Lee G.W."/>
            <person name="Oh S.K."/>
            <person name="Bae C."/>
            <person name="Kim S.B."/>
            <person name="Lee H.Y."/>
            <person name="Kim S.Y."/>
            <person name="Kim M.S."/>
            <person name="Kang B.C."/>
            <person name="Jo Y.D."/>
            <person name="Yang H.B."/>
            <person name="Jeong H.J."/>
            <person name="Kang W.H."/>
            <person name="Kwon J.K."/>
            <person name="Shin C."/>
            <person name="Lim J.Y."/>
            <person name="Park J.H."/>
            <person name="Huh J.H."/>
            <person name="Kim J.S."/>
            <person name="Kim B.D."/>
            <person name="Cohen O."/>
            <person name="Paran I."/>
            <person name="Suh M.C."/>
            <person name="Lee S.B."/>
            <person name="Kim Y.K."/>
            <person name="Shin Y."/>
            <person name="Noh S.J."/>
            <person name="Park J."/>
            <person name="Seo Y.S."/>
            <person name="Kwon S.Y."/>
            <person name="Kim H.A."/>
            <person name="Park J.M."/>
            <person name="Kim H.J."/>
            <person name="Choi S.B."/>
            <person name="Bosland P.W."/>
            <person name="Reeves G."/>
            <person name="Jo S.H."/>
            <person name="Lee B.W."/>
            <person name="Cho H.T."/>
            <person name="Choi H.S."/>
            <person name="Lee M.S."/>
            <person name="Yu Y."/>
            <person name="Do Choi Y."/>
            <person name="Park B.S."/>
            <person name="van Deynze A."/>
            <person name="Ashrafi H."/>
            <person name="Hill T."/>
            <person name="Kim W.T."/>
            <person name="Pai H.S."/>
            <person name="Ahn H.K."/>
            <person name="Yeam I."/>
            <person name="Giovannoni J.J."/>
            <person name="Rose J.K."/>
            <person name="Sorensen I."/>
            <person name="Lee S.J."/>
            <person name="Kim R.W."/>
            <person name="Choi I.Y."/>
            <person name="Choi B.S."/>
            <person name="Lim J.S."/>
            <person name="Lee Y.H."/>
            <person name="Choi D."/>
        </authorList>
    </citation>
    <scope>NUCLEOTIDE SEQUENCE [LARGE SCALE GENOMIC DNA]</scope>
    <source>
        <strain evidence="5">cv. CM334</strain>
    </source>
</reference>
<dbReference type="InterPro" id="IPR011990">
    <property type="entry name" value="TPR-like_helical_dom_sf"/>
</dbReference>
<keyword evidence="3" id="KW-1133">Transmembrane helix</keyword>
<evidence type="ECO:0000256" key="2">
    <source>
        <dbReference type="PROSITE-ProRule" id="PRU00708"/>
    </source>
</evidence>
<dbReference type="PANTHER" id="PTHR47926:SF347">
    <property type="entry name" value="PENTATRICOPEPTIDE REPEAT-CONTAINING PROTEIN"/>
    <property type="match status" value="1"/>
</dbReference>
<feature type="repeat" description="PPR" evidence="2">
    <location>
        <begin position="35"/>
        <end position="69"/>
    </location>
</feature>
<dbReference type="Proteomes" id="UP000222542">
    <property type="component" value="Unassembled WGS sequence"/>
</dbReference>
<dbReference type="OMA" id="YECDETT"/>
<dbReference type="Gramene" id="PHT83812">
    <property type="protein sequence ID" value="PHT83812"/>
    <property type="gene ID" value="T459_12255"/>
</dbReference>